<dbReference type="STRING" id="1630136.AS592_09325"/>
<evidence type="ECO:0000256" key="1">
    <source>
        <dbReference type="SAM" id="SignalP"/>
    </source>
</evidence>
<dbReference type="InterPro" id="IPR010209">
    <property type="entry name" value="Ion_transpt_RnfG/RsxG"/>
</dbReference>
<organism evidence="2 3">
    <name type="scientific">Sulfurovum riftiae</name>
    <dbReference type="NCBI Taxonomy" id="1630136"/>
    <lineage>
        <taxon>Bacteria</taxon>
        <taxon>Pseudomonadati</taxon>
        <taxon>Campylobacterota</taxon>
        <taxon>Epsilonproteobacteria</taxon>
        <taxon>Campylobacterales</taxon>
        <taxon>Sulfurovaceae</taxon>
        <taxon>Sulfurovum</taxon>
    </lineage>
</organism>
<dbReference type="RefSeq" id="WP_067328070.1">
    <property type="nucleotide sequence ID" value="NZ_LNKT01000001.1"/>
</dbReference>
<evidence type="ECO:0000313" key="3">
    <source>
        <dbReference type="Proteomes" id="UP000075359"/>
    </source>
</evidence>
<gene>
    <name evidence="2" type="ORF">AS592_09325</name>
</gene>
<dbReference type="PANTHER" id="PTHR36118">
    <property type="entry name" value="ION-TRANSLOCATING OXIDOREDUCTASE COMPLEX SUBUNIT G"/>
    <property type="match status" value="1"/>
</dbReference>
<evidence type="ECO:0000313" key="2">
    <source>
        <dbReference type="EMBL" id="KYJ87315.1"/>
    </source>
</evidence>
<proteinExistence type="predicted"/>
<reference evidence="2 3" key="1">
    <citation type="submission" date="2015-11" db="EMBL/GenBank/DDBJ databases">
        <title>Draft genome of Sulfurovum riftiae 1812E, a member of the Epsilonproteobacteria isolated from the tube of the deep-sea hydrothermal vent tubewom Riftia pachyptila.</title>
        <authorList>
            <person name="Vetriani C."/>
            <person name="Giovannelli D."/>
        </authorList>
    </citation>
    <scope>NUCLEOTIDE SEQUENCE [LARGE SCALE GENOMIC DNA]</scope>
    <source>
        <strain evidence="2 3">1812E</strain>
    </source>
</reference>
<dbReference type="GO" id="GO:0009055">
    <property type="term" value="F:electron transfer activity"/>
    <property type="evidence" value="ECO:0007669"/>
    <property type="project" value="InterPro"/>
</dbReference>
<evidence type="ECO:0008006" key="4">
    <source>
        <dbReference type="Google" id="ProtNLM"/>
    </source>
</evidence>
<dbReference type="OrthoDB" id="5402013at2"/>
<comment type="caution">
    <text evidence="2">The sequence shown here is derived from an EMBL/GenBank/DDBJ whole genome shotgun (WGS) entry which is preliminary data.</text>
</comment>
<keyword evidence="3" id="KW-1185">Reference proteome</keyword>
<feature type="chain" id="PRO_5007578556" description="FMN-binding domain-containing protein" evidence="1">
    <location>
        <begin position="22"/>
        <end position="176"/>
    </location>
</feature>
<name>A0A151CIF2_9BACT</name>
<feature type="signal peptide" evidence="1">
    <location>
        <begin position="1"/>
        <end position="21"/>
    </location>
</feature>
<dbReference type="GO" id="GO:0005886">
    <property type="term" value="C:plasma membrane"/>
    <property type="evidence" value="ECO:0007669"/>
    <property type="project" value="InterPro"/>
</dbReference>
<sequence length="176" mass="19347">MKKRFITLLLSGAIFCAAMEAAVPKPVKHAIDASFGEVSKIEARQIVLTGSTYEKVKARAKAKLETKIYRYYVIRSSSAVGYAVLITRKVRTKKATVLYVFDVKGVLKFSEIMAFGEPPEYIPNTIWMGQFRSRNSAAPLKMGKDIPTISGATLSARTISDGARIARAILQTAIVK</sequence>
<dbReference type="PANTHER" id="PTHR36118:SF1">
    <property type="entry name" value="ION-TRANSLOCATING OXIDOREDUCTASE COMPLEX SUBUNIT G"/>
    <property type="match status" value="1"/>
</dbReference>
<protein>
    <recommendedName>
        <fullName evidence="4">FMN-binding domain-containing protein</fullName>
    </recommendedName>
</protein>
<accession>A0A151CIF2</accession>
<keyword evidence="1" id="KW-0732">Signal</keyword>
<dbReference type="AlphaFoldDB" id="A0A151CIF2"/>
<dbReference type="Proteomes" id="UP000075359">
    <property type="component" value="Unassembled WGS sequence"/>
</dbReference>
<dbReference type="EMBL" id="LNKT01000001">
    <property type="protein sequence ID" value="KYJ87315.1"/>
    <property type="molecule type" value="Genomic_DNA"/>
</dbReference>
<dbReference type="GO" id="GO:0022900">
    <property type="term" value="P:electron transport chain"/>
    <property type="evidence" value="ECO:0007669"/>
    <property type="project" value="InterPro"/>
</dbReference>